<evidence type="ECO:0000256" key="4">
    <source>
        <dbReference type="ARBA" id="ARBA00022723"/>
    </source>
</evidence>
<feature type="transmembrane region" description="Helical" evidence="10">
    <location>
        <begin position="171"/>
        <end position="190"/>
    </location>
</feature>
<dbReference type="Proteomes" id="UP000039865">
    <property type="component" value="Unassembled WGS sequence"/>
</dbReference>
<dbReference type="Gene3D" id="3.30.40.10">
    <property type="entry name" value="Zinc/RING finger domain, C3HC4 (zinc finger)"/>
    <property type="match status" value="1"/>
</dbReference>
<dbReference type="GO" id="GO:0061630">
    <property type="term" value="F:ubiquitin protein ligase activity"/>
    <property type="evidence" value="ECO:0007669"/>
    <property type="project" value="UniProtKB-EC"/>
</dbReference>
<dbReference type="PANTHER" id="PTHR22937:SF65">
    <property type="entry name" value="E3 UBIQUITIN-PROTEIN LIGASE ARK2C"/>
    <property type="match status" value="1"/>
</dbReference>
<feature type="transmembrane region" description="Helical" evidence="10">
    <location>
        <begin position="197"/>
        <end position="216"/>
    </location>
</feature>
<feature type="domain" description="RING-type" evidence="11">
    <location>
        <begin position="305"/>
        <end position="348"/>
    </location>
</feature>
<protein>
    <recommendedName>
        <fullName evidence="2">RING-type E3 ubiquitin transferase</fullName>
        <ecNumber evidence="2">2.3.2.27</ecNumber>
    </recommendedName>
</protein>
<keyword evidence="10" id="KW-0812">Transmembrane</keyword>
<dbReference type="InterPro" id="IPR045191">
    <property type="entry name" value="MBR1/2-like"/>
</dbReference>
<evidence type="ECO:0000256" key="2">
    <source>
        <dbReference type="ARBA" id="ARBA00012483"/>
    </source>
</evidence>
<keyword evidence="7" id="KW-0862">Zinc</keyword>
<evidence type="ECO:0000256" key="5">
    <source>
        <dbReference type="ARBA" id="ARBA00022771"/>
    </source>
</evidence>
<feature type="transmembrane region" description="Helical" evidence="10">
    <location>
        <begin position="236"/>
        <end position="269"/>
    </location>
</feature>
<organism evidence="12 13">
    <name type="scientific">Stylonychia lemnae</name>
    <name type="common">Ciliate</name>
    <dbReference type="NCBI Taxonomy" id="5949"/>
    <lineage>
        <taxon>Eukaryota</taxon>
        <taxon>Sar</taxon>
        <taxon>Alveolata</taxon>
        <taxon>Ciliophora</taxon>
        <taxon>Intramacronucleata</taxon>
        <taxon>Spirotrichea</taxon>
        <taxon>Stichotrichia</taxon>
        <taxon>Sporadotrichida</taxon>
        <taxon>Oxytrichidae</taxon>
        <taxon>Stylonychinae</taxon>
        <taxon>Stylonychia</taxon>
    </lineage>
</organism>
<keyword evidence="6" id="KW-0833">Ubl conjugation pathway</keyword>
<evidence type="ECO:0000313" key="12">
    <source>
        <dbReference type="EMBL" id="CDW81070.1"/>
    </source>
</evidence>
<sequence length="371" mass="44148">MNNVSDDPLLGHNQNNNQNRNNNAQNNNIYSQDQQINQHQQLYQQMNQNNMYSHYQNQQLPAMYNQNQYYQNNYQPLGQPLPQQQNNLQYDQQQYYDPLINDQQQQFIGLSNSQLERERRRLNSEKLVRNLFGEMTYTVLFIIMILIVILVNISQDVLPKDDIVKRWLTVIMGYYVGEFILQMLQYHFILKTQRENLLVMATRFLGMVFLVGWLVYGNVIYYQQLDYHNINTGYRWVLFILLLFGYFEMLKCCCVGTLVCIMAPFVIIAIRRGARPNWIPAPPRFVQNLVKDKFNPDRNQAFEQCAICLLDFQKDDEIIPLPCDEKHYFHPECIEQWLKNNNTCPLCKKAITKEALEKQKKEKKSTNNRAR</sequence>
<dbReference type="CDD" id="cd16454">
    <property type="entry name" value="RING-H2_PA-TM-RING"/>
    <property type="match status" value="1"/>
</dbReference>
<proteinExistence type="predicted"/>
<evidence type="ECO:0000256" key="7">
    <source>
        <dbReference type="ARBA" id="ARBA00022833"/>
    </source>
</evidence>
<dbReference type="InterPro" id="IPR001841">
    <property type="entry name" value="Znf_RING"/>
</dbReference>
<evidence type="ECO:0000256" key="3">
    <source>
        <dbReference type="ARBA" id="ARBA00022679"/>
    </source>
</evidence>
<dbReference type="InterPro" id="IPR011016">
    <property type="entry name" value="Znf_RING-CH"/>
</dbReference>
<accession>A0A078AFQ1</accession>
<feature type="transmembrane region" description="Helical" evidence="10">
    <location>
        <begin position="127"/>
        <end position="151"/>
    </location>
</feature>
<keyword evidence="3" id="KW-0808">Transferase</keyword>
<feature type="compositionally biased region" description="Low complexity" evidence="9">
    <location>
        <begin position="13"/>
        <end position="26"/>
    </location>
</feature>
<evidence type="ECO:0000256" key="8">
    <source>
        <dbReference type="PROSITE-ProRule" id="PRU00175"/>
    </source>
</evidence>
<evidence type="ECO:0000256" key="10">
    <source>
        <dbReference type="SAM" id="Phobius"/>
    </source>
</evidence>
<reference evidence="12 13" key="1">
    <citation type="submission" date="2014-06" db="EMBL/GenBank/DDBJ databases">
        <authorList>
            <person name="Swart Estienne"/>
        </authorList>
    </citation>
    <scope>NUCLEOTIDE SEQUENCE [LARGE SCALE GENOMIC DNA]</scope>
    <source>
        <strain evidence="12 13">130c</strain>
    </source>
</reference>
<dbReference type="PANTHER" id="PTHR22937">
    <property type="entry name" value="E3 UBIQUITIN-PROTEIN LIGASE RNF165"/>
    <property type="match status" value="1"/>
</dbReference>
<dbReference type="SMART" id="SM00744">
    <property type="entry name" value="RINGv"/>
    <property type="match status" value="1"/>
</dbReference>
<dbReference type="PROSITE" id="PS50089">
    <property type="entry name" value="ZF_RING_2"/>
    <property type="match status" value="1"/>
</dbReference>
<evidence type="ECO:0000256" key="9">
    <source>
        <dbReference type="SAM" id="MobiDB-lite"/>
    </source>
</evidence>
<dbReference type="OrthoDB" id="1681166at2759"/>
<dbReference type="Pfam" id="PF13639">
    <property type="entry name" value="zf-RING_2"/>
    <property type="match status" value="1"/>
</dbReference>
<keyword evidence="4" id="KW-0479">Metal-binding</keyword>
<dbReference type="EC" id="2.3.2.27" evidence="2"/>
<comment type="catalytic activity">
    <reaction evidence="1">
        <text>S-ubiquitinyl-[E2 ubiquitin-conjugating enzyme]-L-cysteine + [acceptor protein]-L-lysine = [E2 ubiquitin-conjugating enzyme]-L-cysteine + N(6)-ubiquitinyl-[acceptor protein]-L-lysine.</text>
        <dbReference type="EC" id="2.3.2.27"/>
    </reaction>
</comment>
<dbReference type="InterPro" id="IPR013083">
    <property type="entry name" value="Znf_RING/FYVE/PHD"/>
</dbReference>
<feature type="region of interest" description="Disordered" evidence="9">
    <location>
        <begin position="1"/>
        <end position="26"/>
    </location>
</feature>
<evidence type="ECO:0000256" key="6">
    <source>
        <dbReference type="ARBA" id="ARBA00022786"/>
    </source>
</evidence>
<evidence type="ECO:0000313" key="13">
    <source>
        <dbReference type="Proteomes" id="UP000039865"/>
    </source>
</evidence>
<dbReference type="InParanoid" id="A0A078AFQ1"/>
<keyword evidence="13" id="KW-1185">Reference proteome</keyword>
<name>A0A078AFQ1_STYLE</name>
<dbReference type="SUPFAM" id="SSF57850">
    <property type="entry name" value="RING/U-box"/>
    <property type="match status" value="1"/>
</dbReference>
<keyword evidence="10" id="KW-1133">Transmembrane helix</keyword>
<evidence type="ECO:0000259" key="11">
    <source>
        <dbReference type="PROSITE" id="PS50089"/>
    </source>
</evidence>
<dbReference type="GO" id="GO:0008270">
    <property type="term" value="F:zinc ion binding"/>
    <property type="evidence" value="ECO:0007669"/>
    <property type="project" value="UniProtKB-KW"/>
</dbReference>
<dbReference type="AlphaFoldDB" id="A0A078AFQ1"/>
<evidence type="ECO:0000256" key="1">
    <source>
        <dbReference type="ARBA" id="ARBA00000900"/>
    </source>
</evidence>
<keyword evidence="10" id="KW-0472">Membrane</keyword>
<dbReference type="EMBL" id="CCKQ01009578">
    <property type="protein sequence ID" value="CDW81070.1"/>
    <property type="molecule type" value="Genomic_DNA"/>
</dbReference>
<gene>
    <name evidence="12" type="primary">Contig10679.g11416</name>
    <name evidence="12" type="ORF">STYLEM_10078</name>
</gene>
<keyword evidence="5 8" id="KW-0863">Zinc-finger</keyword>